<protein>
    <submittedName>
        <fullName evidence="4">Sporulation membrane protein YtrI</fullName>
    </submittedName>
</protein>
<keyword evidence="5" id="KW-1185">Reference proteome</keyword>
<organism evidence="4 5">
    <name type="scientific">Oceanobacillus longus</name>
    <dbReference type="NCBI Taxonomy" id="930120"/>
    <lineage>
        <taxon>Bacteria</taxon>
        <taxon>Bacillati</taxon>
        <taxon>Bacillota</taxon>
        <taxon>Bacilli</taxon>
        <taxon>Bacillales</taxon>
        <taxon>Bacillaceae</taxon>
        <taxon>Oceanobacillus</taxon>
    </lineage>
</organism>
<dbReference type="NCBIfam" id="NF041479">
    <property type="entry name" value="spor_membprot_YtrI"/>
    <property type="match status" value="1"/>
</dbReference>
<sequence>MHIPPYHRKTTWQRFFAGAFFGGFIAYFILIYMYGTMYEELLAENMEFTSQIRDLKDQNEALLKDKEDLDEKSREPLTVSSIVITIVEGDQLKMDRLIELQLEEMIIEEINHLVGEEVDMINKSDQLLLSAIENKGFTIEDVTYYFEVNKLTIASELEVSVIPKLSN</sequence>
<dbReference type="InterPro" id="IPR058620">
    <property type="entry name" value="YtrI_C"/>
</dbReference>
<accession>A0ABV8GUQ8</accession>
<proteinExistence type="predicted"/>
<keyword evidence="2" id="KW-0812">Transmembrane</keyword>
<dbReference type="Proteomes" id="UP001595772">
    <property type="component" value="Unassembled WGS sequence"/>
</dbReference>
<keyword evidence="2" id="KW-0472">Membrane</keyword>
<comment type="caution">
    <text evidence="4">The sequence shown here is derived from an EMBL/GenBank/DDBJ whole genome shotgun (WGS) entry which is preliminary data.</text>
</comment>
<dbReference type="EMBL" id="JBHSAO010000001">
    <property type="protein sequence ID" value="MFC4022551.1"/>
    <property type="molecule type" value="Genomic_DNA"/>
</dbReference>
<gene>
    <name evidence="4" type="primary">ytrI</name>
    <name evidence="4" type="ORF">ACFOUV_01805</name>
</gene>
<evidence type="ECO:0000259" key="3">
    <source>
        <dbReference type="Pfam" id="PF26347"/>
    </source>
</evidence>
<reference evidence="5" key="1">
    <citation type="journal article" date="2019" name="Int. J. Syst. Evol. Microbiol.">
        <title>The Global Catalogue of Microorganisms (GCM) 10K type strain sequencing project: providing services to taxonomists for standard genome sequencing and annotation.</title>
        <authorList>
            <consortium name="The Broad Institute Genomics Platform"/>
            <consortium name="The Broad Institute Genome Sequencing Center for Infectious Disease"/>
            <person name="Wu L."/>
            <person name="Ma J."/>
        </authorList>
    </citation>
    <scope>NUCLEOTIDE SEQUENCE [LARGE SCALE GENOMIC DNA]</scope>
    <source>
        <strain evidence="5">IBRC-M 10703</strain>
    </source>
</reference>
<feature type="transmembrane region" description="Helical" evidence="2">
    <location>
        <begin position="12"/>
        <end position="35"/>
    </location>
</feature>
<feature type="coiled-coil region" evidence="1">
    <location>
        <begin position="38"/>
        <end position="75"/>
    </location>
</feature>
<evidence type="ECO:0000313" key="5">
    <source>
        <dbReference type="Proteomes" id="UP001595772"/>
    </source>
</evidence>
<evidence type="ECO:0000256" key="2">
    <source>
        <dbReference type="SAM" id="Phobius"/>
    </source>
</evidence>
<feature type="domain" description="Sporulation membrane protein YtrI C-terminal" evidence="3">
    <location>
        <begin position="81"/>
        <end position="161"/>
    </location>
</feature>
<evidence type="ECO:0000256" key="1">
    <source>
        <dbReference type="SAM" id="Coils"/>
    </source>
</evidence>
<dbReference type="RefSeq" id="WP_379495059.1">
    <property type="nucleotide sequence ID" value="NZ_JBHSAO010000001.1"/>
</dbReference>
<keyword evidence="1" id="KW-0175">Coiled coil</keyword>
<name>A0ABV8GUQ8_9BACI</name>
<evidence type="ECO:0000313" key="4">
    <source>
        <dbReference type="EMBL" id="MFC4022551.1"/>
    </source>
</evidence>
<dbReference type="InterPro" id="IPR048198">
    <property type="entry name" value="YtrI"/>
</dbReference>
<dbReference type="Pfam" id="PF26347">
    <property type="entry name" value="YtrI_sporulation"/>
    <property type="match status" value="1"/>
</dbReference>
<keyword evidence="2" id="KW-1133">Transmembrane helix</keyword>